<dbReference type="PANTHER" id="PTHR30383">
    <property type="entry name" value="THIOESTERASE 1/PROTEASE 1/LYSOPHOSPHOLIPASE L1"/>
    <property type="match status" value="1"/>
</dbReference>
<protein>
    <submittedName>
        <fullName evidence="3">Lysophospholipase L1</fullName>
    </submittedName>
</protein>
<name>A0A1G8SVS1_9BACI</name>
<feature type="domain" description="SGNH hydrolase-type esterase" evidence="2">
    <location>
        <begin position="96"/>
        <end position="290"/>
    </location>
</feature>
<dbReference type="SUPFAM" id="SSF52266">
    <property type="entry name" value="SGNH hydrolase"/>
    <property type="match status" value="1"/>
</dbReference>
<dbReference type="Proteomes" id="UP000199225">
    <property type="component" value="Unassembled WGS sequence"/>
</dbReference>
<gene>
    <name evidence="3" type="ORF">SAMN04490247_1550</name>
</gene>
<reference evidence="4" key="1">
    <citation type="submission" date="2016-10" db="EMBL/GenBank/DDBJ databases">
        <authorList>
            <person name="Varghese N."/>
            <person name="Submissions S."/>
        </authorList>
    </citation>
    <scope>NUCLEOTIDE SEQUENCE [LARGE SCALE GENOMIC DNA]</scope>
    <source>
        <strain evidence="4">DSM 4771</strain>
    </source>
</reference>
<dbReference type="RefSeq" id="WP_093193303.1">
    <property type="nucleotide sequence ID" value="NZ_FNEV01000004.1"/>
</dbReference>
<proteinExistence type="predicted"/>
<accession>A0A1G8SVS1</accession>
<dbReference type="InterPro" id="IPR051532">
    <property type="entry name" value="Ester_Hydrolysis_Enzymes"/>
</dbReference>
<dbReference type="EMBL" id="FNEV01000004">
    <property type="protein sequence ID" value="SDJ33274.1"/>
    <property type="molecule type" value="Genomic_DNA"/>
</dbReference>
<dbReference type="CDD" id="cd04506">
    <property type="entry name" value="SGNH_hydrolase_YpmR_like"/>
    <property type="match status" value="1"/>
</dbReference>
<feature type="region of interest" description="Disordered" evidence="1">
    <location>
        <begin position="28"/>
        <end position="69"/>
    </location>
</feature>
<dbReference type="InterPro" id="IPR036514">
    <property type="entry name" value="SGNH_hydro_sf"/>
</dbReference>
<feature type="compositionally biased region" description="Acidic residues" evidence="1">
    <location>
        <begin position="54"/>
        <end position="68"/>
    </location>
</feature>
<evidence type="ECO:0000259" key="2">
    <source>
        <dbReference type="Pfam" id="PF13472"/>
    </source>
</evidence>
<dbReference type="OrthoDB" id="252349at2"/>
<dbReference type="Gene3D" id="3.40.50.1110">
    <property type="entry name" value="SGNH hydrolase"/>
    <property type="match status" value="1"/>
</dbReference>
<evidence type="ECO:0000313" key="4">
    <source>
        <dbReference type="Proteomes" id="UP000199225"/>
    </source>
</evidence>
<dbReference type="GO" id="GO:0004622">
    <property type="term" value="F:phosphatidylcholine lysophospholipase activity"/>
    <property type="evidence" value="ECO:0007669"/>
    <property type="project" value="TreeGrafter"/>
</dbReference>
<dbReference type="InterPro" id="IPR013830">
    <property type="entry name" value="SGNH_hydro"/>
</dbReference>
<organism evidence="3 4">
    <name type="scientific">Salimicrobium halophilum</name>
    <dbReference type="NCBI Taxonomy" id="86666"/>
    <lineage>
        <taxon>Bacteria</taxon>
        <taxon>Bacillati</taxon>
        <taxon>Bacillota</taxon>
        <taxon>Bacilli</taxon>
        <taxon>Bacillales</taxon>
        <taxon>Bacillaceae</taxon>
        <taxon>Salimicrobium</taxon>
    </lineage>
</organism>
<keyword evidence="4" id="KW-1185">Reference proteome</keyword>
<dbReference type="Pfam" id="PF13472">
    <property type="entry name" value="Lipase_GDSL_2"/>
    <property type="match status" value="1"/>
</dbReference>
<dbReference type="PANTHER" id="PTHR30383:SF27">
    <property type="entry name" value="SPORE GERMINATION LIPASE LIPC"/>
    <property type="match status" value="1"/>
</dbReference>
<dbReference type="STRING" id="86666.SAMN04490247_1550"/>
<evidence type="ECO:0000256" key="1">
    <source>
        <dbReference type="SAM" id="MobiDB-lite"/>
    </source>
</evidence>
<dbReference type="AlphaFoldDB" id="A0A1G8SVS1"/>
<evidence type="ECO:0000313" key="3">
    <source>
        <dbReference type="EMBL" id="SDJ33274.1"/>
    </source>
</evidence>
<sequence>MIKKWTIMIIVLLATLSGLFLLFGTPLSEEEPSSPQVSPPAEPEEETATSPPENETDTEEEPEEDASLSEDIRDAFSSVLESARTLFIRNDLNITAMGDSLTQGVGDGTEKGGYIGILEESINQNTETAAERVQIDNFGKRGNRTDQLLKRMEQEEIKESIEQADLVLITIGANDVMKVVKDNVASLDYQQFVEAQSDYEANLRKIFTKTRELNPDADIYMLGVYNPFNQYFNHIPELNQIMSDWNRISKQVMTEFTNISFIPIRDIFESTEEDLLWEDNFHPNELGYKRIAERVLEYIRDDIEEQ</sequence>